<evidence type="ECO:0000313" key="10">
    <source>
        <dbReference type="EnsemblMetazoa" id="XP_030845914"/>
    </source>
</evidence>
<organism evidence="10 11">
    <name type="scientific">Strongylocentrotus purpuratus</name>
    <name type="common">Purple sea urchin</name>
    <dbReference type="NCBI Taxonomy" id="7668"/>
    <lineage>
        <taxon>Eukaryota</taxon>
        <taxon>Metazoa</taxon>
        <taxon>Echinodermata</taxon>
        <taxon>Eleutherozoa</taxon>
        <taxon>Echinozoa</taxon>
        <taxon>Echinoidea</taxon>
        <taxon>Euechinoidea</taxon>
        <taxon>Echinacea</taxon>
        <taxon>Camarodonta</taxon>
        <taxon>Echinidea</taxon>
        <taxon>Strongylocentrotidae</taxon>
        <taxon>Strongylocentrotus</taxon>
    </lineage>
</organism>
<dbReference type="GO" id="GO:0016787">
    <property type="term" value="F:hydrolase activity"/>
    <property type="evidence" value="ECO:0007669"/>
    <property type="project" value="UniProtKB-KW"/>
</dbReference>
<feature type="domain" description="HARP" evidence="9">
    <location>
        <begin position="264"/>
        <end position="336"/>
    </location>
</feature>
<evidence type="ECO:0000259" key="7">
    <source>
        <dbReference type="PROSITE" id="PS51192"/>
    </source>
</evidence>
<keyword evidence="11" id="KW-1185">Reference proteome</keyword>
<dbReference type="SMART" id="SM00490">
    <property type="entry name" value="HELICc"/>
    <property type="match status" value="1"/>
</dbReference>
<dbReference type="InterPro" id="IPR000330">
    <property type="entry name" value="SNF2_N"/>
</dbReference>
<dbReference type="GO" id="GO:0031297">
    <property type="term" value="P:replication fork processing"/>
    <property type="evidence" value="ECO:0000318"/>
    <property type="project" value="GO_Central"/>
</dbReference>
<dbReference type="Gene3D" id="3.40.50.10810">
    <property type="entry name" value="Tandem AAA-ATPase domain"/>
    <property type="match status" value="1"/>
</dbReference>
<dbReference type="Proteomes" id="UP000007110">
    <property type="component" value="Unassembled WGS sequence"/>
</dbReference>
<feature type="chain" id="PRO_5029738947" description="SWI/SNF-related matrix-associated actin-dependent regulator of chromatin subfamily A-like protein 1" evidence="6">
    <location>
        <begin position="17"/>
        <end position="898"/>
    </location>
</feature>
<comment type="subcellular location">
    <subcellularLocation>
        <location evidence="1">Nucleus</location>
    </subcellularLocation>
</comment>
<evidence type="ECO:0000256" key="2">
    <source>
        <dbReference type="ARBA" id="ARBA00022801"/>
    </source>
</evidence>
<keyword evidence="6" id="KW-0732">Signal</keyword>
<dbReference type="RefSeq" id="XP_030845914.1">
    <property type="nucleotide sequence ID" value="XM_030990054.1"/>
</dbReference>
<evidence type="ECO:0008006" key="12">
    <source>
        <dbReference type="Google" id="ProtNLM"/>
    </source>
</evidence>
<dbReference type="PANTHER" id="PTHR45766">
    <property type="entry name" value="DNA ANNEALING HELICASE AND ENDONUCLEASE ZRANB3 FAMILY MEMBER"/>
    <property type="match status" value="1"/>
</dbReference>
<evidence type="ECO:0000256" key="4">
    <source>
        <dbReference type="PROSITE-ProRule" id="PRU00800"/>
    </source>
</evidence>
<dbReference type="Pfam" id="PF00271">
    <property type="entry name" value="Helicase_C"/>
    <property type="match status" value="1"/>
</dbReference>
<feature type="domain" description="Helicase C-terminal" evidence="8">
    <location>
        <begin position="645"/>
        <end position="807"/>
    </location>
</feature>
<feature type="region of interest" description="Disordered" evidence="5">
    <location>
        <begin position="112"/>
        <end position="131"/>
    </location>
</feature>
<dbReference type="GeneID" id="576458"/>
<dbReference type="CDD" id="cd18010">
    <property type="entry name" value="DEXHc_HARP_SMARCAL1"/>
    <property type="match status" value="1"/>
</dbReference>
<accession>A0A7M7P3T9</accession>
<name>A0A7M7P3T9_STRPU</name>
<evidence type="ECO:0000259" key="8">
    <source>
        <dbReference type="PROSITE" id="PS51194"/>
    </source>
</evidence>
<dbReference type="FunFam" id="3.40.50.300:FF:003021">
    <property type="entry name" value="Uncharacterized protein (Fragment)"/>
    <property type="match status" value="1"/>
</dbReference>
<keyword evidence="3" id="KW-0539">Nucleus</keyword>
<dbReference type="InParanoid" id="A0A7M7P3T9"/>
<dbReference type="Pfam" id="PF00176">
    <property type="entry name" value="SNF2-rel_dom"/>
    <property type="match status" value="1"/>
</dbReference>
<feature type="domain" description="Helicase ATP-binding" evidence="7">
    <location>
        <begin position="381"/>
        <end position="537"/>
    </location>
</feature>
<feature type="compositionally biased region" description="Polar residues" evidence="5">
    <location>
        <begin position="202"/>
        <end position="227"/>
    </location>
</feature>
<feature type="region of interest" description="Disordered" evidence="5">
    <location>
        <begin position="838"/>
        <end position="859"/>
    </location>
</feature>
<dbReference type="EnsemblMetazoa" id="XM_030990054">
    <property type="protein sequence ID" value="XP_030845914"/>
    <property type="gene ID" value="LOC576458"/>
</dbReference>
<dbReference type="GO" id="GO:0005524">
    <property type="term" value="F:ATP binding"/>
    <property type="evidence" value="ECO:0007669"/>
    <property type="project" value="InterPro"/>
</dbReference>
<feature type="compositionally biased region" description="Polar residues" evidence="5">
    <location>
        <begin position="842"/>
        <end position="859"/>
    </location>
</feature>
<reference evidence="10" key="2">
    <citation type="submission" date="2021-01" db="UniProtKB">
        <authorList>
            <consortium name="EnsemblMetazoa"/>
        </authorList>
    </citation>
    <scope>IDENTIFICATION</scope>
</reference>
<dbReference type="OrthoDB" id="605656at2759"/>
<dbReference type="InterPro" id="IPR038718">
    <property type="entry name" value="SNF2-like_sf"/>
</dbReference>
<protein>
    <recommendedName>
        <fullName evidence="12">SWI/SNF-related matrix-associated actin-dependent regulator of chromatin subfamily A-like protein 1</fullName>
    </recommendedName>
</protein>
<reference evidence="11" key="1">
    <citation type="submission" date="2015-02" db="EMBL/GenBank/DDBJ databases">
        <title>Genome sequencing for Strongylocentrotus purpuratus.</title>
        <authorList>
            <person name="Murali S."/>
            <person name="Liu Y."/>
            <person name="Vee V."/>
            <person name="English A."/>
            <person name="Wang M."/>
            <person name="Skinner E."/>
            <person name="Han Y."/>
            <person name="Muzny D.M."/>
            <person name="Worley K.C."/>
            <person name="Gibbs R.A."/>
        </authorList>
    </citation>
    <scope>NUCLEOTIDE SEQUENCE</scope>
</reference>
<dbReference type="AlphaFoldDB" id="A0A7M7P3T9"/>
<dbReference type="InterPro" id="IPR027417">
    <property type="entry name" value="P-loop_NTPase"/>
</dbReference>
<dbReference type="CDD" id="cd18793">
    <property type="entry name" value="SF2_C_SNF"/>
    <property type="match status" value="1"/>
</dbReference>
<dbReference type="PROSITE" id="PS51467">
    <property type="entry name" value="HARP"/>
    <property type="match status" value="1"/>
</dbReference>
<evidence type="ECO:0000256" key="3">
    <source>
        <dbReference type="ARBA" id="ARBA00023242"/>
    </source>
</evidence>
<dbReference type="CTD" id="50485"/>
<dbReference type="InterPro" id="IPR010003">
    <property type="entry name" value="HARP_dom"/>
</dbReference>
<dbReference type="PROSITE" id="PS51194">
    <property type="entry name" value="HELICASE_CTER"/>
    <property type="match status" value="1"/>
</dbReference>
<dbReference type="SMART" id="SM00487">
    <property type="entry name" value="DEXDc"/>
    <property type="match status" value="1"/>
</dbReference>
<sequence length="898" mass="99301">MLCLTLLLQYLIQCNLKFDWLTAKYHRKSLKEHGTWLVHHVRASFKCKTLDSRVRLDLVISSSLVFGRIPVQTASTLVRRPVNKMAATGGLTEEQKRRIDENKRKALEKRAQRANQQGTAFSPKPATASNKLWRPSCVTSKPGNFGQSSTSATANSACIQSGAMSIPKSPPAYQQKQPLQPYQVQQPVAATGATQKTITQFYSNSSNSSRPGGVSKQSPQRQNNNILWSKGGGSGASRGGGRGSGSTQSWGSNNVLKPGGSLSNGVSITGHCILVSRSRFVADVGYHAKLIEIFKSIPSKSYDVNTKKWSFSLSHYDELVKAVQVLKSEVVLKPLPNSVCLAFRSQRSGKHTTLEVPEADLSGVDTKLAQGLMPFQKKGVDFAIHRGGRALIADDMGLGKTIQAICVACYYRTEWPILVVSPSSMRFSWAESFLKWIPSLEEYEVNVVTSGRESVSCGLVNVISYDLMARKTKALQASGFKVIIMDESHFLKSYKTARTKAALPLLKAASRVILLSGTPALSRPSELFQQISVVNPRLFPSFHDFSLRYCDAKQTQFGWDYSGSSNLNELHLLLEEKVMIRRLKKDVLGQLPSKVRQVVIMDPSSVKTGNQSLKCAAKDMEKKKSDTQGTLLKYFSETGLAKIPALKEYVIDLAECGHKFLVFAHHQKVMDALAEALLKKKIKIIRIDGNTSSYMRNELVEKFQTNDSYQVAVLSITACNAGITLTAASTVLFAELFWNPGILVQAEDRVHRIGQQESVTVRYLIAKQTADDYIWPLIQKKLSILSKAGLSKDDFGEADTTELKDPKQKSILSFFEQSFFEEDDQFSQEDMDMLEAAEAATGGSNTDSNNSEQHSCNTQELMSQDACGLSKTNTGLFSSFYFEKSPMATPKIKKPRMN</sequence>
<evidence type="ECO:0000256" key="1">
    <source>
        <dbReference type="ARBA" id="ARBA00004123"/>
    </source>
</evidence>
<comment type="similarity">
    <text evidence="4">Belongs to the SNF2/RAD54 helicase family. SMARCAL1 subfamily.</text>
</comment>
<dbReference type="InterPro" id="IPR001650">
    <property type="entry name" value="Helicase_C-like"/>
</dbReference>
<feature type="region of interest" description="Disordered" evidence="5">
    <location>
        <begin position="168"/>
        <end position="188"/>
    </location>
</feature>
<feature type="compositionally biased region" description="Low complexity" evidence="5">
    <location>
        <begin position="171"/>
        <end position="188"/>
    </location>
</feature>
<evidence type="ECO:0000256" key="5">
    <source>
        <dbReference type="SAM" id="MobiDB-lite"/>
    </source>
</evidence>
<evidence type="ECO:0000313" key="11">
    <source>
        <dbReference type="Proteomes" id="UP000007110"/>
    </source>
</evidence>
<dbReference type="FunCoup" id="A0A7M7P3T9">
    <property type="interactions" value="862"/>
</dbReference>
<dbReference type="PANTHER" id="PTHR45766:SF6">
    <property type="entry name" value="SWI_SNF-RELATED MATRIX-ASSOCIATED ACTIN-DEPENDENT REGULATOR OF CHROMATIN SUBFAMILY A-LIKE PROTEIN 1"/>
    <property type="match status" value="1"/>
</dbReference>
<dbReference type="PROSITE" id="PS51192">
    <property type="entry name" value="HELICASE_ATP_BIND_1"/>
    <property type="match status" value="1"/>
</dbReference>
<dbReference type="GO" id="GO:0043596">
    <property type="term" value="C:nuclear replication fork"/>
    <property type="evidence" value="ECO:0000318"/>
    <property type="project" value="GO_Central"/>
</dbReference>
<feature type="signal peptide" evidence="6">
    <location>
        <begin position="1"/>
        <end position="16"/>
    </location>
</feature>
<feature type="compositionally biased region" description="Gly residues" evidence="5">
    <location>
        <begin position="230"/>
        <end position="244"/>
    </location>
</feature>
<proteinExistence type="inferred from homology"/>
<evidence type="ECO:0000256" key="6">
    <source>
        <dbReference type="SAM" id="SignalP"/>
    </source>
</evidence>
<dbReference type="Gene3D" id="3.40.50.300">
    <property type="entry name" value="P-loop containing nucleotide triphosphate hydrolases"/>
    <property type="match status" value="1"/>
</dbReference>
<dbReference type="InterPro" id="IPR014001">
    <property type="entry name" value="Helicase_ATP-bd"/>
</dbReference>
<feature type="region of interest" description="Disordered" evidence="5">
    <location>
        <begin position="202"/>
        <end position="256"/>
    </location>
</feature>
<evidence type="ECO:0000259" key="9">
    <source>
        <dbReference type="PROSITE" id="PS51467"/>
    </source>
</evidence>
<dbReference type="KEGG" id="spu:576458"/>
<dbReference type="InterPro" id="IPR049730">
    <property type="entry name" value="SNF2/RAD54-like_C"/>
</dbReference>
<dbReference type="OMA" id="SKMFPNY"/>
<keyword evidence="2" id="KW-0378">Hydrolase</keyword>
<dbReference type="Pfam" id="PF07443">
    <property type="entry name" value="HARP"/>
    <property type="match status" value="1"/>
</dbReference>
<dbReference type="SUPFAM" id="SSF52540">
    <property type="entry name" value="P-loop containing nucleoside triphosphate hydrolases"/>
    <property type="match status" value="2"/>
</dbReference>
<dbReference type="GO" id="GO:0006281">
    <property type="term" value="P:DNA repair"/>
    <property type="evidence" value="ECO:0000318"/>
    <property type="project" value="GO_Central"/>
</dbReference>